<gene>
    <name evidence="7" type="ORF">A1355_09855</name>
</gene>
<reference evidence="8" key="1">
    <citation type="submission" date="2016-03" db="EMBL/GenBank/DDBJ databases">
        <authorList>
            <person name="Heylen K."/>
            <person name="De Vos P."/>
            <person name="Vekeman B."/>
        </authorList>
    </citation>
    <scope>NUCLEOTIDE SEQUENCE [LARGE SCALE GENOMIC DNA]</scope>
    <source>
        <strain evidence="8">R-45383</strain>
    </source>
</reference>
<proteinExistence type="predicted"/>
<protein>
    <submittedName>
        <fullName evidence="7">Ferredoxin</fullName>
    </submittedName>
</protein>
<keyword evidence="3" id="KW-0677">Repeat</keyword>
<dbReference type="AlphaFoldDB" id="A0A177NEY6"/>
<dbReference type="GO" id="GO:0016491">
    <property type="term" value="F:oxidoreductase activity"/>
    <property type="evidence" value="ECO:0007669"/>
    <property type="project" value="UniProtKB-ARBA"/>
</dbReference>
<sequence>MKLLLDWSSYRNAGMGDAYADIPKHGADFAKAIAVCIGSKQCQQQADKGVMCPSFRVSGNPDLSPGGRVKLLKAALNADDAEALFDPALVAAMDLCVACKGCRRECENEVDMAAIKAEFLAQQAARRGLPLRRQLWGHLPKLLKWPVLRRLIAWRNRSPLLAKLAQSVLGISAKAELPLPAERPFQVPRQSSLVLHPELSDRQVVLLVDTFNYYFNPASAEAAKNLLAAAGYHVHVAAPSPTDKDQRPLCCGRTYFSNGMLDQARAEARRMLAALSEHIDAGRAIVGLEPSCILSLRDEYLKLGLGESARNLAEKVVLLEEFIVREQSAKRWNLVFQAIPSQPRVLLHGHCHQKAVGSIKSVRKILKQIPGLSFELIESSCCGMAGNFGVEAEHYDDAQAMAELALFPALRAEPDALLVGSGFSCREQIVGGGFAKPLHLAELLCLALPQPDGEASTG</sequence>
<dbReference type="GO" id="GO:0051539">
    <property type="term" value="F:4 iron, 4 sulfur cluster binding"/>
    <property type="evidence" value="ECO:0007669"/>
    <property type="project" value="UniProtKB-KW"/>
</dbReference>
<dbReference type="OrthoDB" id="9811557at2"/>
<keyword evidence="8" id="KW-1185">Reference proteome</keyword>
<evidence type="ECO:0000256" key="2">
    <source>
        <dbReference type="ARBA" id="ARBA00022723"/>
    </source>
</evidence>
<dbReference type="InterPro" id="IPR004017">
    <property type="entry name" value="Cys_rich_dom"/>
</dbReference>
<evidence type="ECO:0000256" key="4">
    <source>
        <dbReference type="ARBA" id="ARBA00023004"/>
    </source>
</evidence>
<keyword evidence="2" id="KW-0479">Metal-binding</keyword>
<dbReference type="Pfam" id="PF02754">
    <property type="entry name" value="CCG"/>
    <property type="match status" value="1"/>
</dbReference>
<organism evidence="7 8">
    <name type="scientific">Methylomonas koyamae</name>
    <dbReference type="NCBI Taxonomy" id="702114"/>
    <lineage>
        <taxon>Bacteria</taxon>
        <taxon>Pseudomonadati</taxon>
        <taxon>Pseudomonadota</taxon>
        <taxon>Gammaproteobacteria</taxon>
        <taxon>Methylococcales</taxon>
        <taxon>Methylococcaceae</taxon>
        <taxon>Methylomonas</taxon>
    </lineage>
</organism>
<dbReference type="STRING" id="702114.A1355_09855"/>
<keyword evidence="1" id="KW-0004">4Fe-4S</keyword>
<dbReference type="PROSITE" id="PS00198">
    <property type="entry name" value="4FE4S_FER_1"/>
    <property type="match status" value="1"/>
</dbReference>
<keyword evidence="5" id="KW-0411">Iron-sulfur</keyword>
<accession>A0A177NEY6</accession>
<evidence type="ECO:0000256" key="3">
    <source>
        <dbReference type="ARBA" id="ARBA00022737"/>
    </source>
</evidence>
<feature type="domain" description="Cysteine-rich" evidence="6">
    <location>
        <begin position="345"/>
        <end position="422"/>
    </location>
</feature>
<dbReference type="RefSeq" id="WP_064030339.1">
    <property type="nucleotide sequence ID" value="NZ_LUUK01000185.1"/>
</dbReference>
<evidence type="ECO:0000256" key="1">
    <source>
        <dbReference type="ARBA" id="ARBA00022485"/>
    </source>
</evidence>
<evidence type="ECO:0000259" key="6">
    <source>
        <dbReference type="Pfam" id="PF02754"/>
    </source>
</evidence>
<dbReference type="EMBL" id="LUUK01000185">
    <property type="protein sequence ID" value="OAI16421.1"/>
    <property type="molecule type" value="Genomic_DNA"/>
</dbReference>
<dbReference type="InterPro" id="IPR017900">
    <property type="entry name" value="4Fe4S_Fe_S_CS"/>
</dbReference>
<evidence type="ECO:0000313" key="8">
    <source>
        <dbReference type="Proteomes" id="UP000077628"/>
    </source>
</evidence>
<dbReference type="PANTHER" id="PTHR32479:SF19">
    <property type="entry name" value="ANAEROBIC GLYCEROL-3-PHOSPHATE DEHYDROGENASE SUBUNIT C"/>
    <property type="match status" value="1"/>
</dbReference>
<dbReference type="PANTHER" id="PTHR32479">
    <property type="entry name" value="GLYCOLATE OXIDASE IRON-SULFUR SUBUNIT"/>
    <property type="match status" value="1"/>
</dbReference>
<name>A0A177NEY6_9GAMM</name>
<dbReference type="Proteomes" id="UP000077628">
    <property type="component" value="Unassembled WGS sequence"/>
</dbReference>
<comment type="caution">
    <text evidence="7">The sequence shown here is derived from an EMBL/GenBank/DDBJ whole genome shotgun (WGS) entry which is preliminary data.</text>
</comment>
<evidence type="ECO:0000313" key="7">
    <source>
        <dbReference type="EMBL" id="OAI16421.1"/>
    </source>
</evidence>
<evidence type="ECO:0000256" key="5">
    <source>
        <dbReference type="ARBA" id="ARBA00023014"/>
    </source>
</evidence>
<keyword evidence="4" id="KW-0408">Iron</keyword>
<dbReference type="GO" id="GO:0046872">
    <property type="term" value="F:metal ion binding"/>
    <property type="evidence" value="ECO:0007669"/>
    <property type="project" value="UniProtKB-KW"/>
</dbReference>